<dbReference type="Proteomes" id="UP000198515">
    <property type="component" value="Unassembled WGS sequence"/>
</dbReference>
<dbReference type="RefSeq" id="WP_090134703.1">
    <property type="nucleotide sequence ID" value="NZ_FMBC01000010.1"/>
</dbReference>
<organism evidence="2 3">
    <name type="scientific">Kosakonia oryziphila</name>
    <dbReference type="NCBI Taxonomy" id="1005667"/>
    <lineage>
        <taxon>Bacteria</taxon>
        <taxon>Pseudomonadati</taxon>
        <taxon>Pseudomonadota</taxon>
        <taxon>Gammaproteobacteria</taxon>
        <taxon>Enterobacterales</taxon>
        <taxon>Enterobacteriaceae</taxon>
        <taxon>Kosakonia</taxon>
    </lineage>
</organism>
<dbReference type="EMBL" id="FMBC01000010">
    <property type="protein sequence ID" value="SCC13942.1"/>
    <property type="molecule type" value="Genomic_DNA"/>
</dbReference>
<dbReference type="GO" id="GO:0043709">
    <property type="term" value="P:cell adhesion involved in single-species biofilm formation"/>
    <property type="evidence" value="ECO:0007669"/>
    <property type="project" value="TreeGrafter"/>
</dbReference>
<keyword evidence="3" id="KW-1185">Reference proteome</keyword>
<dbReference type="GO" id="GO:0009289">
    <property type="term" value="C:pilus"/>
    <property type="evidence" value="ECO:0007669"/>
    <property type="project" value="InterPro"/>
</dbReference>
<dbReference type="InterPro" id="IPR050263">
    <property type="entry name" value="Bact_Fimbrial_Adh_Pro"/>
</dbReference>
<dbReference type="InterPro" id="IPR000259">
    <property type="entry name" value="Adhesion_dom_fimbrial"/>
</dbReference>
<proteinExistence type="predicted"/>
<gene>
    <name evidence="2" type="ORF">GA0061070_101010</name>
</gene>
<dbReference type="InterPro" id="IPR036937">
    <property type="entry name" value="Adhesion_dom_fimbrial_sf"/>
</dbReference>
<dbReference type="SUPFAM" id="SSF49401">
    <property type="entry name" value="Bacterial adhesins"/>
    <property type="match status" value="1"/>
</dbReference>
<dbReference type="OrthoDB" id="7030999at2"/>
<feature type="domain" description="Fimbrial-type adhesion" evidence="1">
    <location>
        <begin position="30"/>
        <end position="181"/>
    </location>
</feature>
<evidence type="ECO:0000313" key="2">
    <source>
        <dbReference type="EMBL" id="SCC13942.1"/>
    </source>
</evidence>
<name>A0A1C4C4E6_9ENTR</name>
<dbReference type="Pfam" id="PF00419">
    <property type="entry name" value="Fimbrial"/>
    <property type="match status" value="1"/>
</dbReference>
<dbReference type="PANTHER" id="PTHR33420">
    <property type="entry name" value="FIMBRIAL SUBUNIT ELFA-RELATED"/>
    <property type="match status" value="1"/>
</dbReference>
<dbReference type="InterPro" id="IPR008966">
    <property type="entry name" value="Adhesion_dom_sf"/>
</dbReference>
<reference evidence="3" key="1">
    <citation type="submission" date="2016-08" db="EMBL/GenBank/DDBJ databases">
        <authorList>
            <person name="Varghese N."/>
            <person name="Submissions Spin"/>
        </authorList>
    </citation>
    <scope>NUCLEOTIDE SEQUENCE [LARGE SCALE GENOMIC DNA]</scope>
    <source>
        <strain evidence="3">REICA_142</strain>
    </source>
</reference>
<dbReference type="AlphaFoldDB" id="A0A1C4C4E6"/>
<evidence type="ECO:0000259" key="1">
    <source>
        <dbReference type="Pfam" id="PF00419"/>
    </source>
</evidence>
<protein>
    <submittedName>
        <fullName evidence="2">Pilin (Type 1 fimbria component protein)</fullName>
    </submittedName>
</protein>
<accession>A0A1C4C4E6</accession>
<sequence>MSLMKKALAIALLGSHVAYVYAVGYSMDVYFTGAYTDETCVIEINNGSNNEVVQLPKISVMSLQKNGNEAGSVPFNITLRECPASRTVAVFFNSAISGADTATGNLINNSGTDMSNNVQVRLRKEDSSQVVIDDATSGQDYLISATADPLSHRFLASYYAKGDSAVTAGKVQTVAGIELVYK</sequence>
<dbReference type="Gene3D" id="2.60.40.1090">
    <property type="entry name" value="Fimbrial-type adhesion domain"/>
    <property type="match status" value="1"/>
</dbReference>
<dbReference type="PANTHER" id="PTHR33420:SF10">
    <property type="entry name" value="FIMBRIAE MAJOR SUBUNIT"/>
    <property type="match status" value="1"/>
</dbReference>
<evidence type="ECO:0000313" key="3">
    <source>
        <dbReference type="Proteomes" id="UP000198515"/>
    </source>
</evidence>